<dbReference type="RefSeq" id="WP_114792711.1">
    <property type="nucleotide sequence ID" value="NZ_CP139960.1"/>
</dbReference>
<protein>
    <submittedName>
        <fullName evidence="2">Alpha/beta hydrolase</fullName>
    </submittedName>
</protein>
<dbReference type="PANTHER" id="PTHR43798">
    <property type="entry name" value="MONOACYLGLYCEROL LIPASE"/>
    <property type="match status" value="1"/>
</dbReference>
<dbReference type="PRINTS" id="PR00111">
    <property type="entry name" value="ABHYDROLASE"/>
</dbReference>
<dbReference type="InterPro" id="IPR050266">
    <property type="entry name" value="AB_hydrolase_sf"/>
</dbReference>
<dbReference type="Pfam" id="PF00561">
    <property type="entry name" value="Abhydrolase_1"/>
    <property type="match status" value="1"/>
</dbReference>
<dbReference type="InterPro" id="IPR029058">
    <property type="entry name" value="AB_hydrolase_fold"/>
</dbReference>
<keyword evidence="3" id="KW-1185">Reference proteome</keyword>
<dbReference type="EMBL" id="CP139960">
    <property type="protein sequence ID" value="WQD38789.1"/>
    <property type="molecule type" value="Genomic_DNA"/>
</dbReference>
<dbReference type="SUPFAM" id="SSF53474">
    <property type="entry name" value="alpha/beta-Hydrolases"/>
    <property type="match status" value="1"/>
</dbReference>
<dbReference type="PANTHER" id="PTHR43798:SF33">
    <property type="entry name" value="HYDROLASE, PUTATIVE (AFU_ORTHOLOGUE AFUA_2G14860)-RELATED"/>
    <property type="match status" value="1"/>
</dbReference>
<gene>
    <name evidence="2" type="ORF">U0035_01355</name>
</gene>
<dbReference type="GO" id="GO:0016787">
    <property type="term" value="F:hydrolase activity"/>
    <property type="evidence" value="ECO:0007669"/>
    <property type="project" value="UniProtKB-KW"/>
</dbReference>
<name>A0ABZ0W8D3_9BACT</name>
<dbReference type="PROSITE" id="PS51257">
    <property type="entry name" value="PROKAR_LIPOPROTEIN"/>
    <property type="match status" value="1"/>
</dbReference>
<dbReference type="Gene3D" id="3.40.50.1820">
    <property type="entry name" value="alpha/beta hydrolase"/>
    <property type="match status" value="1"/>
</dbReference>
<keyword evidence="2" id="KW-0378">Hydrolase</keyword>
<evidence type="ECO:0000313" key="2">
    <source>
        <dbReference type="EMBL" id="WQD38789.1"/>
    </source>
</evidence>
<feature type="domain" description="AB hydrolase-1" evidence="1">
    <location>
        <begin position="83"/>
        <end position="184"/>
    </location>
</feature>
<organism evidence="2 3">
    <name type="scientific">Niabella yanshanensis</name>
    <dbReference type="NCBI Taxonomy" id="577386"/>
    <lineage>
        <taxon>Bacteria</taxon>
        <taxon>Pseudomonadati</taxon>
        <taxon>Bacteroidota</taxon>
        <taxon>Chitinophagia</taxon>
        <taxon>Chitinophagales</taxon>
        <taxon>Chitinophagaceae</taxon>
        <taxon>Niabella</taxon>
    </lineage>
</organism>
<reference evidence="2 3" key="1">
    <citation type="submission" date="2023-12" db="EMBL/GenBank/DDBJ databases">
        <title>Genome sequencing and assembly of bacterial species from a model synthetic community.</title>
        <authorList>
            <person name="Hogle S.L."/>
        </authorList>
    </citation>
    <scope>NUCLEOTIDE SEQUENCE [LARGE SCALE GENOMIC DNA]</scope>
    <source>
        <strain evidence="2 3">HAMBI_3031</strain>
    </source>
</reference>
<accession>A0ABZ0W8D3</accession>
<evidence type="ECO:0000259" key="1">
    <source>
        <dbReference type="Pfam" id="PF00561"/>
    </source>
</evidence>
<evidence type="ECO:0000313" key="3">
    <source>
        <dbReference type="Proteomes" id="UP001325680"/>
    </source>
</evidence>
<dbReference type="Proteomes" id="UP001325680">
    <property type="component" value="Chromosome"/>
</dbReference>
<dbReference type="InterPro" id="IPR000073">
    <property type="entry name" value="AB_hydrolase_1"/>
</dbReference>
<proteinExistence type="predicted"/>
<sequence length="295" mass="32862">MKIRFICNREKPVAWPLTTVLLLAVLLLSTGFCSCKSLKLRKSDEYHISANLKLGYPTQIKYFLVGKQKIRCLTTGNPDGKNLLLVHGSPSSLSSWMPLYADSAFMNAFKMIAVDRPGYGYSDFGKVETSIAKQAELVEAVMDSLKLSATILLGNSYGGPIAAQIAMRRPKKITHLVLLSASVKPTAEKTYGISHLMIAPVVKYLFPAIFRMSSEEKFSHAAELALLKNWDSIGSPTSIIHGDQDRLVYFSNAEFLKEKIPHSKLYVMEGKGHALMFTDPVYLKQILWNVLNIND</sequence>